<keyword evidence="8 9" id="KW-0472">Membrane</keyword>
<feature type="transmembrane region" description="Helical" evidence="9">
    <location>
        <begin position="291"/>
        <end position="311"/>
    </location>
</feature>
<dbReference type="InterPro" id="IPR022645">
    <property type="entry name" value="SecD/SecF_bac"/>
</dbReference>
<dbReference type="SUPFAM" id="SSF82866">
    <property type="entry name" value="Multidrug efflux transporter AcrB transmembrane domain"/>
    <property type="match status" value="1"/>
</dbReference>
<comment type="caution">
    <text evidence="9">Lacks conserved residue(s) required for the propagation of feature annotation.</text>
</comment>
<accession>A0A1G2V9C6</accession>
<evidence type="ECO:0000256" key="1">
    <source>
        <dbReference type="ARBA" id="ARBA00004651"/>
    </source>
</evidence>
<evidence type="ECO:0000259" key="12">
    <source>
        <dbReference type="Pfam" id="PF22599"/>
    </source>
</evidence>
<dbReference type="Gene3D" id="1.20.1640.10">
    <property type="entry name" value="Multidrug efflux transporter AcrB transmembrane domain"/>
    <property type="match status" value="1"/>
</dbReference>
<dbReference type="InterPro" id="IPR022813">
    <property type="entry name" value="SecD/SecF_arch_bac"/>
</dbReference>
<dbReference type="PRINTS" id="PR01755">
    <property type="entry name" value="SECFTRNLCASE"/>
</dbReference>
<dbReference type="PANTHER" id="PTHR30081">
    <property type="entry name" value="PROTEIN-EXPORT MEMBRANE PROTEIN SEC"/>
    <property type="match status" value="1"/>
</dbReference>
<comment type="function">
    <text evidence="9">Part of the Sec protein translocase complex. Interacts with the SecYEG preprotein conducting channel. SecDF uses the proton motive force (PMF) to complete protein translocation after the ATP-dependent function of SecA.</text>
</comment>
<dbReference type="Pfam" id="PF07549">
    <property type="entry name" value="Sec_GG"/>
    <property type="match status" value="1"/>
</dbReference>
<dbReference type="PANTHER" id="PTHR30081:SF1">
    <property type="entry name" value="PROTEIN TRANSLOCASE SUBUNIT SECD"/>
    <property type="match status" value="1"/>
</dbReference>
<evidence type="ECO:0000259" key="10">
    <source>
        <dbReference type="Pfam" id="PF02355"/>
    </source>
</evidence>
<evidence type="ECO:0000256" key="7">
    <source>
        <dbReference type="ARBA" id="ARBA00023010"/>
    </source>
</evidence>
<dbReference type="NCBIfam" id="TIGR00916">
    <property type="entry name" value="2A0604s01"/>
    <property type="match status" value="1"/>
</dbReference>
<keyword evidence="7 9" id="KW-0811">Translocation</keyword>
<feature type="transmembrane region" description="Helical" evidence="9">
    <location>
        <begin position="391"/>
        <end position="418"/>
    </location>
</feature>
<dbReference type="EMBL" id="MHWZ01000002">
    <property type="protein sequence ID" value="OHB18205.1"/>
    <property type="molecule type" value="Genomic_DNA"/>
</dbReference>
<dbReference type="GO" id="GO:0005886">
    <property type="term" value="C:plasma membrane"/>
    <property type="evidence" value="ECO:0007669"/>
    <property type="project" value="UniProtKB-SubCell"/>
</dbReference>
<keyword evidence="5 9" id="KW-0653">Protein transport</keyword>
<name>A0A1G2V9C6_9BACT</name>
<dbReference type="Pfam" id="PF21760">
    <property type="entry name" value="SecD_1st"/>
    <property type="match status" value="1"/>
</dbReference>
<proteinExistence type="inferred from homology"/>
<dbReference type="InterPro" id="IPR005791">
    <property type="entry name" value="SecD"/>
</dbReference>
<keyword evidence="4 9" id="KW-0812">Transmembrane</keyword>
<evidence type="ECO:0000256" key="2">
    <source>
        <dbReference type="ARBA" id="ARBA00022448"/>
    </source>
</evidence>
<feature type="transmembrane region" description="Helical" evidence="9">
    <location>
        <begin position="369"/>
        <end position="385"/>
    </location>
</feature>
<dbReference type="InterPro" id="IPR048634">
    <property type="entry name" value="SecD_SecF_C"/>
</dbReference>
<evidence type="ECO:0000256" key="6">
    <source>
        <dbReference type="ARBA" id="ARBA00022989"/>
    </source>
</evidence>
<comment type="caution">
    <text evidence="13">The sequence shown here is derived from an EMBL/GenBank/DDBJ whole genome shotgun (WGS) entry which is preliminary data.</text>
</comment>
<evidence type="ECO:0000259" key="11">
    <source>
        <dbReference type="Pfam" id="PF21760"/>
    </source>
</evidence>
<dbReference type="AlphaFoldDB" id="A0A1G2V9C6"/>
<dbReference type="Pfam" id="PF22599">
    <property type="entry name" value="SecDF_P1_head"/>
    <property type="match status" value="1"/>
</dbReference>
<evidence type="ECO:0000256" key="3">
    <source>
        <dbReference type="ARBA" id="ARBA00022475"/>
    </source>
</evidence>
<sequence>MRKYLIWSIALLLFFLLLGTFLVWSEREGTRFPFSFGLDLVGGTELVYRADTSRIEDVDSAMATLKEVIERRINIFGVSEPLVQTESAGLVSGNRDERLIVGLPGITDIDRAIELIGRTPVLEFRLAHPDVEEILKTNPNASPDKLFVTTGLSGRYLSRARVEFNPTTGAAVIGLEFNKDGGELFAQITREHKGEILAILLDGAILSTPVIVDEISNGKAQITGSFTPEEAKNLVRNLNYGALPVPITLATSQTMGATLGEIALNSGVRAGIVGLVILSLFLIFWYRLPGLISVVALVFYIILSLVIFKLIPVTLSAAGLAGFILSIGMAVDANVLIFERMKEELKKNKSISEALHEGFSRAWLSIRDSNISSIITAIVLFWLGTSAVKGFALTLGIGVIISMFTAITVSRTFLFVIVPTTDTRVKRFLFSNGFQK</sequence>
<feature type="domain" description="Protein translocase subunit SecDF P1" evidence="11">
    <location>
        <begin position="64"/>
        <end position="127"/>
    </location>
</feature>
<evidence type="ECO:0000256" key="9">
    <source>
        <dbReference type="HAMAP-Rule" id="MF_01463"/>
    </source>
</evidence>
<dbReference type="InterPro" id="IPR054384">
    <property type="entry name" value="SecDF_P1_head"/>
</dbReference>
<evidence type="ECO:0000256" key="4">
    <source>
        <dbReference type="ARBA" id="ARBA00022692"/>
    </source>
</evidence>
<evidence type="ECO:0000256" key="5">
    <source>
        <dbReference type="ARBA" id="ARBA00022927"/>
    </source>
</evidence>
<dbReference type="InterPro" id="IPR055344">
    <property type="entry name" value="SecD_SecF_C_bact"/>
</dbReference>
<reference evidence="13 14" key="1">
    <citation type="journal article" date="2016" name="Nat. Commun.">
        <title>Thousands of microbial genomes shed light on interconnected biogeochemical processes in an aquifer system.</title>
        <authorList>
            <person name="Anantharaman K."/>
            <person name="Brown C.T."/>
            <person name="Hug L.A."/>
            <person name="Sharon I."/>
            <person name="Castelle C.J."/>
            <person name="Probst A.J."/>
            <person name="Thomas B.C."/>
            <person name="Singh A."/>
            <person name="Wilkins M.J."/>
            <person name="Karaoz U."/>
            <person name="Brodie E.L."/>
            <person name="Williams K.H."/>
            <person name="Hubbard S.S."/>
            <person name="Banfield J.F."/>
        </authorList>
    </citation>
    <scope>NUCLEOTIDE SEQUENCE [LARGE SCALE GENOMIC DNA]</scope>
</reference>
<dbReference type="Gene3D" id="3.30.1360.200">
    <property type="match status" value="1"/>
</dbReference>
<comment type="similarity">
    <text evidence="9">Belongs to the SecD/SecF family. SecD subfamily.</text>
</comment>
<dbReference type="InterPro" id="IPR022646">
    <property type="entry name" value="SecD/SecF_CS"/>
</dbReference>
<feature type="transmembrane region" description="Helical" evidence="9">
    <location>
        <begin position="317"/>
        <end position="338"/>
    </location>
</feature>
<dbReference type="STRING" id="1802782.A2544_01490"/>
<dbReference type="GO" id="GO:0043952">
    <property type="term" value="P:protein transport by the Sec complex"/>
    <property type="evidence" value="ECO:0007669"/>
    <property type="project" value="UniProtKB-UniRule"/>
</dbReference>
<evidence type="ECO:0000313" key="14">
    <source>
        <dbReference type="Proteomes" id="UP000176868"/>
    </source>
</evidence>
<dbReference type="GO" id="GO:0065002">
    <property type="term" value="P:intracellular protein transmembrane transport"/>
    <property type="evidence" value="ECO:0007669"/>
    <property type="project" value="UniProtKB-UniRule"/>
</dbReference>
<keyword evidence="6 9" id="KW-1133">Transmembrane helix</keyword>
<dbReference type="HAMAP" id="MF_01463_B">
    <property type="entry name" value="SecD_B"/>
    <property type="match status" value="1"/>
</dbReference>
<dbReference type="GO" id="GO:0006605">
    <property type="term" value="P:protein targeting"/>
    <property type="evidence" value="ECO:0007669"/>
    <property type="project" value="UniProtKB-UniRule"/>
</dbReference>
<organism evidence="13 14">
    <name type="scientific">Candidatus Zambryskibacteria bacterium RIFOXYD2_FULL_43_10</name>
    <dbReference type="NCBI Taxonomy" id="1802782"/>
    <lineage>
        <taxon>Bacteria</taxon>
        <taxon>Candidatus Zambryskiibacteriota</taxon>
    </lineage>
</organism>
<dbReference type="InterPro" id="IPR048631">
    <property type="entry name" value="SecD_1st"/>
</dbReference>
<gene>
    <name evidence="9" type="primary">secD</name>
    <name evidence="13" type="ORF">A2544_01490</name>
</gene>
<dbReference type="Gene3D" id="3.30.70.3400">
    <property type="match status" value="1"/>
</dbReference>
<dbReference type="Proteomes" id="UP000176868">
    <property type="component" value="Unassembled WGS sequence"/>
</dbReference>
<evidence type="ECO:0000313" key="13">
    <source>
        <dbReference type="EMBL" id="OHB18205.1"/>
    </source>
</evidence>
<feature type="transmembrane region" description="Helical" evidence="9">
    <location>
        <begin position="262"/>
        <end position="284"/>
    </location>
</feature>
<evidence type="ECO:0000256" key="8">
    <source>
        <dbReference type="ARBA" id="ARBA00023136"/>
    </source>
</evidence>
<keyword evidence="3 9" id="KW-1003">Cell membrane</keyword>
<protein>
    <recommendedName>
        <fullName evidence="9">Protein translocase subunit SecD</fullName>
    </recommendedName>
</protein>
<dbReference type="NCBIfam" id="TIGR01129">
    <property type="entry name" value="secD"/>
    <property type="match status" value="1"/>
</dbReference>
<dbReference type="Pfam" id="PF02355">
    <property type="entry name" value="SecD_SecF_C"/>
    <property type="match status" value="1"/>
</dbReference>
<comment type="subcellular location">
    <subcellularLocation>
        <location evidence="1 9">Cell membrane</location>
        <topology evidence="1 9">Multi-pass membrane protein</topology>
    </subcellularLocation>
</comment>
<dbReference type="GO" id="GO:0015450">
    <property type="term" value="F:protein-transporting ATPase activity"/>
    <property type="evidence" value="ECO:0007669"/>
    <property type="project" value="InterPro"/>
</dbReference>
<keyword evidence="2 9" id="KW-0813">Transport</keyword>
<comment type="subunit">
    <text evidence="9">Forms a complex with SecF. Part of the essential Sec protein translocation apparatus which comprises SecA, SecYEG and auxiliary proteins SecDF. Other proteins may also be involved.</text>
</comment>
<feature type="domain" description="Protein export membrane protein SecD/SecF C-terminal" evidence="10">
    <location>
        <begin position="251"/>
        <end position="415"/>
    </location>
</feature>
<feature type="domain" description="SecDF P1 head subdomain" evidence="12">
    <location>
        <begin position="149"/>
        <end position="245"/>
    </location>
</feature>